<dbReference type="PROSITE" id="PS51257">
    <property type="entry name" value="PROKAR_LIPOPROTEIN"/>
    <property type="match status" value="1"/>
</dbReference>
<sequence>MVGNRALTLAEGGEQRTSTVAGSNCIASGCMAWRKENSFERSGKERSAYEREIGAGNTGRGYCGAFGKAEG</sequence>
<accession>A0ABU0MQ71</accession>
<protein>
    <submittedName>
        <fullName evidence="1">Uncharacterized protein</fullName>
    </submittedName>
</protein>
<evidence type="ECO:0000313" key="1">
    <source>
        <dbReference type="EMBL" id="MDQ0535364.1"/>
    </source>
</evidence>
<comment type="caution">
    <text evidence="1">The sequence shown here is derived from an EMBL/GenBank/DDBJ whole genome shotgun (WGS) entry which is preliminary data.</text>
</comment>
<dbReference type="EMBL" id="JAUSVU010000017">
    <property type="protein sequence ID" value="MDQ0535364.1"/>
    <property type="molecule type" value="Genomic_DNA"/>
</dbReference>
<organism evidence="1 2">
    <name type="scientific">Azospirillum picis</name>
    <dbReference type="NCBI Taxonomy" id="488438"/>
    <lineage>
        <taxon>Bacteria</taxon>
        <taxon>Pseudomonadati</taxon>
        <taxon>Pseudomonadota</taxon>
        <taxon>Alphaproteobacteria</taxon>
        <taxon>Rhodospirillales</taxon>
        <taxon>Azospirillaceae</taxon>
        <taxon>Azospirillum</taxon>
    </lineage>
</organism>
<reference evidence="1 2" key="1">
    <citation type="submission" date="2023-07" db="EMBL/GenBank/DDBJ databases">
        <title>Genomic Encyclopedia of Type Strains, Phase IV (KMG-IV): sequencing the most valuable type-strain genomes for metagenomic binning, comparative biology and taxonomic classification.</title>
        <authorList>
            <person name="Goeker M."/>
        </authorList>
    </citation>
    <scope>NUCLEOTIDE SEQUENCE [LARGE SCALE GENOMIC DNA]</scope>
    <source>
        <strain evidence="1 2">DSM 19922</strain>
    </source>
</reference>
<dbReference type="Proteomes" id="UP001244552">
    <property type="component" value="Unassembled WGS sequence"/>
</dbReference>
<proteinExistence type="predicted"/>
<name>A0ABU0MQ71_9PROT</name>
<keyword evidence="2" id="KW-1185">Reference proteome</keyword>
<evidence type="ECO:0000313" key="2">
    <source>
        <dbReference type="Proteomes" id="UP001244552"/>
    </source>
</evidence>
<dbReference type="RefSeq" id="WP_209985855.1">
    <property type="nucleotide sequence ID" value="NZ_JAGINO010000017.1"/>
</dbReference>
<gene>
    <name evidence="1" type="ORF">QO018_004242</name>
</gene>